<evidence type="ECO:0000313" key="11">
    <source>
        <dbReference type="EMBL" id="MCV3273158.1"/>
    </source>
</evidence>
<gene>
    <name evidence="8 11" type="primary">glgA</name>
    <name evidence="11" type="ORF">MUB52_17130</name>
</gene>
<dbReference type="EC" id="2.4.1.21" evidence="8"/>
<comment type="catalytic activity">
    <reaction evidence="1 8">
        <text>[(1-&gt;4)-alpha-D-glucosyl](n) + ADP-alpha-D-glucose = [(1-&gt;4)-alpha-D-glucosyl](n+1) + ADP + H(+)</text>
        <dbReference type="Rhea" id="RHEA:18189"/>
        <dbReference type="Rhea" id="RHEA-COMP:9584"/>
        <dbReference type="Rhea" id="RHEA-COMP:9587"/>
        <dbReference type="ChEBI" id="CHEBI:15378"/>
        <dbReference type="ChEBI" id="CHEBI:15444"/>
        <dbReference type="ChEBI" id="CHEBI:57498"/>
        <dbReference type="ChEBI" id="CHEBI:456216"/>
        <dbReference type="EC" id="2.4.1.21"/>
    </reaction>
</comment>
<keyword evidence="6 8" id="KW-0808">Transferase</keyword>
<dbReference type="GO" id="GO:0009011">
    <property type="term" value="F:alpha-1,4-glucan glucosyltransferase (ADP-glucose donor) activity"/>
    <property type="evidence" value="ECO:0007669"/>
    <property type="project" value="UniProtKB-EC"/>
</dbReference>
<evidence type="ECO:0000256" key="8">
    <source>
        <dbReference type="HAMAP-Rule" id="MF_00484"/>
    </source>
</evidence>
<dbReference type="RefSeq" id="WP_263845474.1">
    <property type="nucleotide sequence ID" value="NZ_JALIEB010000012.1"/>
</dbReference>
<dbReference type="Proteomes" id="UP001208690">
    <property type="component" value="Unassembled WGS sequence"/>
</dbReference>
<evidence type="ECO:0000256" key="3">
    <source>
        <dbReference type="ARBA" id="ARBA00004964"/>
    </source>
</evidence>
<dbReference type="Pfam" id="PF08323">
    <property type="entry name" value="Glyco_transf_5"/>
    <property type="match status" value="1"/>
</dbReference>
<evidence type="ECO:0000256" key="5">
    <source>
        <dbReference type="ARBA" id="ARBA00022676"/>
    </source>
</evidence>
<evidence type="ECO:0000256" key="6">
    <source>
        <dbReference type="ARBA" id="ARBA00022679"/>
    </source>
</evidence>
<comment type="caution">
    <text evidence="11">The sequence shown here is derived from an EMBL/GenBank/DDBJ whole genome shotgun (WGS) entry which is preliminary data.</text>
</comment>
<feature type="domain" description="Starch synthase catalytic" evidence="10">
    <location>
        <begin position="3"/>
        <end position="235"/>
    </location>
</feature>
<dbReference type="InterPro" id="IPR001296">
    <property type="entry name" value="Glyco_trans_1"/>
</dbReference>
<dbReference type="SUPFAM" id="SSF53756">
    <property type="entry name" value="UDP-Glycosyltransferase/glycogen phosphorylase"/>
    <property type="match status" value="1"/>
</dbReference>
<comment type="pathway">
    <text evidence="3 8">Glycan biosynthesis; glycogen biosynthesis.</text>
</comment>
<dbReference type="PANTHER" id="PTHR45825">
    <property type="entry name" value="GRANULE-BOUND STARCH SYNTHASE 1, CHLOROPLASTIC/AMYLOPLASTIC"/>
    <property type="match status" value="1"/>
</dbReference>
<keyword evidence="12" id="KW-1185">Reference proteome</keyword>
<comment type="function">
    <text evidence="2 8">Synthesizes alpha-1,4-glucan chains using ADP-glucose.</text>
</comment>
<organism evidence="11 12">
    <name type="scientific">Roseobacter sinensis</name>
    <dbReference type="NCBI Taxonomy" id="2931391"/>
    <lineage>
        <taxon>Bacteria</taxon>
        <taxon>Pseudomonadati</taxon>
        <taxon>Pseudomonadota</taxon>
        <taxon>Alphaproteobacteria</taxon>
        <taxon>Rhodobacterales</taxon>
        <taxon>Roseobacteraceae</taxon>
        <taxon>Roseobacter</taxon>
    </lineage>
</organism>
<dbReference type="CDD" id="cd03791">
    <property type="entry name" value="GT5_Glycogen_synthase_DULL1-like"/>
    <property type="match status" value="1"/>
</dbReference>
<dbReference type="InterPro" id="IPR011835">
    <property type="entry name" value="GS/SS"/>
</dbReference>
<evidence type="ECO:0000259" key="9">
    <source>
        <dbReference type="Pfam" id="PF00534"/>
    </source>
</evidence>
<keyword evidence="5 8" id="KW-0328">Glycosyltransferase</keyword>
<reference evidence="11 12" key="1">
    <citation type="submission" date="2022-04" db="EMBL/GenBank/DDBJ databases">
        <title>Roseobacter sp. WL0113 is a bacterium isolated from neritic sediment.</title>
        <authorList>
            <person name="Wang L."/>
            <person name="He W."/>
            <person name="Zhang D.-F."/>
        </authorList>
    </citation>
    <scope>NUCLEOTIDE SEQUENCE [LARGE SCALE GENOMIC DNA]</scope>
    <source>
        <strain evidence="11 12">WL0113</strain>
    </source>
</reference>
<feature type="domain" description="Glycosyl transferase family 1" evidence="9">
    <location>
        <begin position="283"/>
        <end position="437"/>
    </location>
</feature>
<dbReference type="InterPro" id="IPR013534">
    <property type="entry name" value="Starch_synth_cat_dom"/>
</dbReference>
<comment type="similarity">
    <text evidence="4 8">Belongs to the glycosyltransferase 1 family. Bacterial/plant glycogen synthase subfamily.</text>
</comment>
<proteinExistence type="inferred from homology"/>
<evidence type="ECO:0000256" key="1">
    <source>
        <dbReference type="ARBA" id="ARBA00001478"/>
    </source>
</evidence>
<evidence type="ECO:0000256" key="4">
    <source>
        <dbReference type="ARBA" id="ARBA00010281"/>
    </source>
</evidence>
<evidence type="ECO:0000256" key="2">
    <source>
        <dbReference type="ARBA" id="ARBA00002764"/>
    </source>
</evidence>
<dbReference type="NCBIfam" id="NF001899">
    <property type="entry name" value="PRK00654.1-2"/>
    <property type="match status" value="1"/>
</dbReference>
<evidence type="ECO:0000313" key="12">
    <source>
        <dbReference type="Proteomes" id="UP001208690"/>
    </source>
</evidence>
<name>A0ABT3BIV7_9RHOB</name>
<dbReference type="Gene3D" id="3.40.50.2000">
    <property type="entry name" value="Glycogen Phosphorylase B"/>
    <property type="match status" value="2"/>
</dbReference>
<feature type="binding site" evidence="8">
    <location>
        <position position="15"/>
    </location>
    <ligand>
        <name>ADP-alpha-D-glucose</name>
        <dbReference type="ChEBI" id="CHEBI:57498"/>
    </ligand>
</feature>
<keyword evidence="7 8" id="KW-0320">Glycogen biosynthesis</keyword>
<dbReference type="NCBIfam" id="TIGR02095">
    <property type="entry name" value="glgA"/>
    <property type="match status" value="1"/>
</dbReference>
<protein>
    <recommendedName>
        <fullName evidence="8">Glycogen synthase</fullName>
        <ecNumber evidence="8">2.4.1.21</ecNumber>
    </recommendedName>
    <alternativeName>
        <fullName evidence="8">Starch [bacterial glycogen] synthase</fullName>
    </alternativeName>
</protein>
<accession>A0ABT3BIV7</accession>
<evidence type="ECO:0000259" key="10">
    <source>
        <dbReference type="Pfam" id="PF08323"/>
    </source>
</evidence>
<dbReference type="EMBL" id="JALIEB010000012">
    <property type="protein sequence ID" value="MCV3273158.1"/>
    <property type="molecule type" value="Genomic_DNA"/>
</dbReference>
<dbReference type="HAMAP" id="MF_00484">
    <property type="entry name" value="Glycogen_synth"/>
    <property type="match status" value="1"/>
</dbReference>
<sequence length="484" mass="51196">MNLLFVASECAPFVKTGGLADVVGALPKALAPLGVSVRVMLPAYPALADGAAEGTEVWRRADLQGGPARLLAIDADGIDLLLLEAPHLYDRPGNIYLGADGQDWPDNAERFAALSLAAAEVAMGALEGWQPDIVHAHDWQAGLVPAYLHQADGPTPPCVMTIHNIAFQGLFDASLMTSLGLSSSLYTPDGIEYFGRIGFLKAGLAFAQKITTVSPTYARELMLPDFGMGLDGLLRARQADLTGILNGIDLDIWDPERDAALTAPYSAKRLKAKVENRAQVLKRFGLTAEGDGPLFCVISRLTTQKGLDLLLEVLPALVARGAKLAVLGSGDKALEAGYVAVSHAHPGAVGVIIGYDEPLSHLMQGGSDAILIPSRFEPCGLTQLYGLRYGTVPVVARTGGLADTVIDANEAALSAKCATGVQFAPVTAAALEQAIHRTCDLYAQTTTWSGMIRRAMRHPVGWDVSAQAYHDIYVELLSPGAQRG</sequence>
<dbReference type="PANTHER" id="PTHR45825:SF11">
    <property type="entry name" value="ALPHA AMYLASE DOMAIN-CONTAINING PROTEIN"/>
    <property type="match status" value="1"/>
</dbReference>
<dbReference type="Pfam" id="PF00534">
    <property type="entry name" value="Glycos_transf_1"/>
    <property type="match status" value="1"/>
</dbReference>
<evidence type="ECO:0000256" key="7">
    <source>
        <dbReference type="ARBA" id="ARBA00023056"/>
    </source>
</evidence>